<protein>
    <submittedName>
        <fullName evidence="2">DNA, SC005</fullName>
    </submittedName>
</protein>
<dbReference type="HOGENOM" id="CLU_1089813_0_0_1"/>
<dbReference type="EMBL" id="AP007151">
    <property type="protein sequence ID" value="BAE55674.1"/>
    <property type="molecule type" value="Genomic_DNA"/>
</dbReference>
<dbReference type="AlphaFoldDB" id="Q2URZ1"/>
<feature type="compositionally biased region" description="Polar residues" evidence="1">
    <location>
        <begin position="120"/>
        <end position="153"/>
    </location>
</feature>
<name>Q2URZ1_ASPOR</name>
<dbReference type="InterPro" id="IPR024526">
    <property type="entry name" value="DUF3807"/>
</dbReference>
<dbReference type="KEGG" id="aor:AO090005000632"/>
<dbReference type="PANTHER" id="PTHR40642:SF1">
    <property type="entry name" value="YALI0F31295P"/>
    <property type="match status" value="1"/>
</dbReference>
<evidence type="ECO:0000256" key="1">
    <source>
        <dbReference type="SAM" id="MobiDB-lite"/>
    </source>
</evidence>
<dbReference type="PANTHER" id="PTHR40642">
    <property type="entry name" value="YALI0F31295P"/>
    <property type="match status" value="1"/>
</dbReference>
<organism evidence="2 3">
    <name type="scientific">Aspergillus oryzae (strain ATCC 42149 / RIB 40)</name>
    <name type="common">Yellow koji mold</name>
    <dbReference type="NCBI Taxonomy" id="510516"/>
    <lineage>
        <taxon>Eukaryota</taxon>
        <taxon>Fungi</taxon>
        <taxon>Dikarya</taxon>
        <taxon>Ascomycota</taxon>
        <taxon>Pezizomycotina</taxon>
        <taxon>Eurotiomycetes</taxon>
        <taxon>Eurotiomycetidae</taxon>
        <taxon>Eurotiales</taxon>
        <taxon>Aspergillaceae</taxon>
        <taxon>Aspergillus</taxon>
        <taxon>Aspergillus subgen. Circumdati</taxon>
    </lineage>
</organism>
<dbReference type="RefSeq" id="XP_023089039.1">
    <property type="nucleotide sequence ID" value="XM_023234013.1"/>
</dbReference>
<proteinExistence type="predicted"/>
<feature type="region of interest" description="Disordered" evidence="1">
    <location>
        <begin position="95"/>
        <end position="172"/>
    </location>
</feature>
<feature type="compositionally biased region" description="Basic and acidic residues" evidence="1">
    <location>
        <begin position="95"/>
        <end position="111"/>
    </location>
</feature>
<accession>Q2URZ1</accession>
<dbReference type="STRING" id="510516.Q2URZ1"/>
<dbReference type="Proteomes" id="UP000006564">
    <property type="component" value="Chromosome 1"/>
</dbReference>
<evidence type="ECO:0000313" key="2">
    <source>
        <dbReference type="EMBL" id="BAE55674.1"/>
    </source>
</evidence>
<evidence type="ECO:0000313" key="3">
    <source>
        <dbReference type="Proteomes" id="UP000006564"/>
    </source>
</evidence>
<gene>
    <name evidence="2" type="ORF">AO090005000632</name>
</gene>
<dbReference type="GeneID" id="5989621"/>
<keyword evidence="3" id="KW-1185">Reference proteome</keyword>
<reference evidence="2 3" key="1">
    <citation type="journal article" date="2005" name="Nature">
        <title>Genome sequencing and analysis of Aspergillus oryzae.</title>
        <authorList>
            <person name="Machida M."/>
            <person name="Asai K."/>
            <person name="Sano M."/>
            <person name="Tanaka T."/>
            <person name="Kumagai T."/>
            <person name="Terai G."/>
            <person name="Kusumoto K."/>
            <person name="Arima T."/>
            <person name="Akita O."/>
            <person name="Kashiwagi Y."/>
            <person name="Abe K."/>
            <person name="Gomi K."/>
            <person name="Horiuchi H."/>
            <person name="Kitamoto K."/>
            <person name="Kobayashi T."/>
            <person name="Takeuchi M."/>
            <person name="Denning D.W."/>
            <person name="Galagan J.E."/>
            <person name="Nierman W.C."/>
            <person name="Yu J."/>
            <person name="Archer D.B."/>
            <person name="Bennett J.W."/>
            <person name="Bhatnagar D."/>
            <person name="Cleveland T.E."/>
            <person name="Fedorova N.D."/>
            <person name="Gotoh O."/>
            <person name="Horikawa H."/>
            <person name="Hosoyama A."/>
            <person name="Ichinomiya M."/>
            <person name="Igarashi R."/>
            <person name="Iwashita K."/>
            <person name="Juvvadi P.R."/>
            <person name="Kato M."/>
            <person name="Kato Y."/>
            <person name="Kin T."/>
            <person name="Kokubun A."/>
            <person name="Maeda H."/>
            <person name="Maeyama N."/>
            <person name="Maruyama J."/>
            <person name="Nagasaki H."/>
            <person name="Nakajima T."/>
            <person name="Oda K."/>
            <person name="Okada K."/>
            <person name="Paulsen I."/>
            <person name="Sakamoto K."/>
            <person name="Sawano T."/>
            <person name="Takahashi M."/>
            <person name="Takase K."/>
            <person name="Terabayashi Y."/>
            <person name="Wortman J."/>
            <person name="Yamada O."/>
            <person name="Yamagata Y."/>
            <person name="Anazawa H."/>
            <person name="Hata Y."/>
            <person name="Koide Y."/>
            <person name="Komori T."/>
            <person name="Koyama Y."/>
            <person name="Minetoki T."/>
            <person name="Suharnan S."/>
            <person name="Tanaka A."/>
            <person name="Isono K."/>
            <person name="Kuhara S."/>
            <person name="Ogasawara N."/>
            <person name="Kikuchi H."/>
        </authorList>
    </citation>
    <scope>NUCLEOTIDE SEQUENCE [LARGE SCALE GENOMIC DNA]</scope>
    <source>
        <strain evidence="3">ATCC 42149 / RIB 40</strain>
    </source>
</reference>
<sequence>MSTPHIPPVTIEDLQAFQAKHFPGSTRSLVSEYTYNENVTDELAVDDDGLGYYPDGVKRTLTDEQIEIFRHSEIHSLMRERLLKEEEEVYQKAAEINEIKDNQADDKDTSAKRSGVVGETDQSTGEDQQARTLQSDTRQSVARNRTVDNSSDPTLDYDEDASEDTCKPAPSAAGFFDENTKWSYDELLALSKPAITRLRSGLLKAYIVFRESPPLDPGSSAMMKLFVSVILSRIAIPSADVARLRTVRDIARQMY</sequence>
<dbReference type="Pfam" id="PF12720">
    <property type="entry name" value="DUF3807"/>
    <property type="match status" value="1"/>
</dbReference>